<dbReference type="RefSeq" id="WP_338536990.1">
    <property type="nucleotide sequence ID" value="NZ_AP028654.1"/>
</dbReference>
<dbReference type="Pfam" id="PF10057">
    <property type="entry name" value="MpsC"/>
    <property type="match status" value="1"/>
</dbReference>
<dbReference type="PROSITE" id="PS50110">
    <property type="entry name" value="RESPONSE_REGULATORY"/>
    <property type="match status" value="1"/>
</dbReference>
<dbReference type="KEGG" id="hprf:HLPR_10140"/>
<evidence type="ECO:0000313" key="6">
    <source>
        <dbReference type="Proteomes" id="UP001321786"/>
    </source>
</evidence>
<dbReference type="Gene3D" id="3.40.50.2300">
    <property type="match status" value="1"/>
</dbReference>
<dbReference type="PANTHER" id="PTHR43228:SF1">
    <property type="entry name" value="TWO-COMPONENT RESPONSE REGULATOR ARR22"/>
    <property type="match status" value="1"/>
</dbReference>
<keyword evidence="3" id="KW-0597">Phosphoprotein</keyword>
<feature type="modified residue" description="4-aspartylphosphate" evidence="3">
    <location>
        <position position="60"/>
    </location>
</feature>
<dbReference type="SUPFAM" id="SSF52172">
    <property type="entry name" value="CheY-like"/>
    <property type="match status" value="1"/>
</dbReference>
<feature type="domain" description="Response regulatory" evidence="4">
    <location>
        <begin position="11"/>
        <end position="125"/>
    </location>
</feature>
<dbReference type="InterPro" id="IPR011006">
    <property type="entry name" value="CheY-like_superfamily"/>
</dbReference>
<dbReference type="Proteomes" id="UP001321786">
    <property type="component" value="Chromosome"/>
</dbReference>
<dbReference type="InterPro" id="IPR001789">
    <property type="entry name" value="Sig_transdc_resp-reg_receiver"/>
</dbReference>
<protein>
    <recommendedName>
        <fullName evidence="1">Stage 0 sporulation protein A homolog</fullName>
    </recommendedName>
</protein>
<evidence type="ECO:0000256" key="3">
    <source>
        <dbReference type="PROSITE-ProRule" id="PRU00169"/>
    </source>
</evidence>
<sequence length="256" mass="29535">MSEFKSLKYISALYVEDEEMTREGLSKFLKRRLKKLYIAKNGEEGLDLFLKFKPDVIITDVKMSPMTGIAMAEKIRSRGFNNPIIIISALSDSNDILNAVEVGIVKYIIKPVDTDKLLSTLHDISNEVLKQKKLFVSNGNIYDNDSIKDIEKELKVLISNFIKKKTGKGPLNILLELEGEFIKIVLKGTLTQLEKSLLEKNKNFEIVNFMRETLYKEYEKEISNIIYEKISKKVEFSQLRIDSKNNIENLELIFIK</sequence>
<dbReference type="PANTHER" id="PTHR43228">
    <property type="entry name" value="TWO-COMPONENT RESPONSE REGULATOR"/>
    <property type="match status" value="1"/>
</dbReference>
<name>A0AAU9EGV6_9FIRM</name>
<organism evidence="5 6">
    <name type="scientific">Helicovermis profundi</name>
    <dbReference type="NCBI Taxonomy" id="3065157"/>
    <lineage>
        <taxon>Bacteria</taxon>
        <taxon>Bacillati</taxon>
        <taxon>Bacillota</taxon>
        <taxon>Clostridia</taxon>
        <taxon>Helicovermis</taxon>
    </lineage>
</organism>
<dbReference type="InterPro" id="IPR018745">
    <property type="entry name" value="MpsC"/>
</dbReference>
<keyword evidence="6" id="KW-1185">Reference proteome</keyword>
<evidence type="ECO:0000259" key="4">
    <source>
        <dbReference type="PROSITE" id="PS50110"/>
    </source>
</evidence>
<dbReference type="InterPro" id="IPR052048">
    <property type="entry name" value="ST_Response_Regulator"/>
</dbReference>
<reference evidence="5 6" key="1">
    <citation type="submission" date="2023-08" db="EMBL/GenBank/DDBJ databases">
        <title>Helicovermis profunda gen. nov., sp. nov., a novel mesophilic, fermentative bacterium within the Bacillota from a deep-sea hydrothermal vent chimney.</title>
        <authorList>
            <person name="Miyazaki U."/>
            <person name="Mizutani D."/>
            <person name="Hashimoto Y."/>
            <person name="Tame A."/>
            <person name="Sawayama S."/>
            <person name="Miyazaki J."/>
            <person name="Takai K."/>
            <person name="Nakagawa S."/>
        </authorList>
    </citation>
    <scope>NUCLEOTIDE SEQUENCE [LARGE SCALE GENOMIC DNA]</scope>
    <source>
        <strain evidence="5 6">S502</strain>
    </source>
</reference>
<dbReference type="EMBL" id="AP028654">
    <property type="protein sequence ID" value="BEP28683.1"/>
    <property type="molecule type" value="Genomic_DNA"/>
</dbReference>
<evidence type="ECO:0000256" key="2">
    <source>
        <dbReference type="ARBA" id="ARBA00024867"/>
    </source>
</evidence>
<comment type="function">
    <text evidence="2">May play the central regulatory role in sporulation. It may be an element of the effector pathway responsible for the activation of sporulation genes in response to nutritional stress. Spo0A may act in concert with spo0H (a sigma factor) to control the expression of some genes that are critical to the sporulation process.</text>
</comment>
<dbReference type="Pfam" id="PF00072">
    <property type="entry name" value="Response_reg"/>
    <property type="match status" value="1"/>
</dbReference>
<evidence type="ECO:0000256" key="1">
    <source>
        <dbReference type="ARBA" id="ARBA00018672"/>
    </source>
</evidence>
<dbReference type="SMART" id="SM00448">
    <property type="entry name" value="REC"/>
    <property type="match status" value="1"/>
</dbReference>
<gene>
    <name evidence="5" type="ORF">HLPR_10140</name>
</gene>
<evidence type="ECO:0000313" key="5">
    <source>
        <dbReference type="EMBL" id="BEP28683.1"/>
    </source>
</evidence>
<accession>A0AAU9EGV6</accession>
<dbReference type="GO" id="GO:0000160">
    <property type="term" value="P:phosphorelay signal transduction system"/>
    <property type="evidence" value="ECO:0007669"/>
    <property type="project" value="InterPro"/>
</dbReference>
<proteinExistence type="predicted"/>
<dbReference type="AlphaFoldDB" id="A0AAU9EGV6"/>